<reference evidence="2 3" key="1">
    <citation type="journal article" date="2011" name="Science">
        <title>The ecoresponsive genome of Daphnia pulex.</title>
        <authorList>
            <person name="Colbourne J.K."/>
            <person name="Pfrender M.E."/>
            <person name="Gilbert D."/>
            <person name="Thomas W.K."/>
            <person name="Tucker A."/>
            <person name="Oakley T.H."/>
            <person name="Tokishita S."/>
            <person name="Aerts A."/>
            <person name="Arnold G.J."/>
            <person name="Basu M.K."/>
            <person name="Bauer D.J."/>
            <person name="Caceres C.E."/>
            <person name="Carmel L."/>
            <person name="Casola C."/>
            <person name="Choi J.H."/>
            <person name="Detter J.C."/>
            <person name="Dong Q."/>
            <person name="Dusheyko S."/>
            <person name="Eads B.D."/>
            <person name="Frohlich T."/>
            <person name="Geiler-Samerotte K.A."/>
            <person name="Gerlach D."/>
            <person name="Hatcher P."/>
            <person name="Jogdeo S."/>
            <person name="Krijgsveld J."/>
            <person name="Kriventseva E.V."/>
            <person name="Kultz D."/>
            <person name="Laforsch C."/>
            <person name="Lindquist E."/>
            <person name="Lopez J."/>
            <person name="Manak J.R."/>
            <person name="Muller J."/>
            <person name="Pangilinan J."/>
            <person name="Patwardhan R.P."/>
            <person name="Pitluck S."/>
            <person name="Pritham E.J."/>
            <person name="Rechtsteiner A."/>
            <person name="Rho M."/>
            <person name="Rogozin I.B."/>
            <person name="Sakarya O."/>
            <person name="Salamov A."/>
            <person name="Schaack S."/>
            <person name="Shapiro H."/>
            <person name="Shiga Y."/>
            <person name="Skalitzky C."/>
            <person name="Smith Z."/>
            <person name="Souvorov A."/>
            <person name="Sung W."/>
            <person name="Tang Z."/>
            <person name="Tsuchiya D."/>
            <person name="Tu H."/>
            <person name="Vos H."/>
            <person name="Wang M."/>
            <person name="Wolf Y.I."/>
            <person name="Yamagata H."/>
            <person name="Yamada T."/>
            <person name="Ye Y."/>
            <person name="Shaw J.R."/>
            <person name="Andrews J."/>
            <person name="Crease T.J."/>
            <person name="Tang H."/>
            <person name="Lucas S.M."/>
            <person name="Robertson H.M."/>
            <person name="Bork P."/>
            <person name="Koonin E.V."/>
            <person name="Zdobnov E.M."/>
            <person name="Grigoriev I.V."/>
            <person name="Lynch M."/>
            <person name="Boore J.L."/>
        </authorList>
    </citation>
    <scope>NUCLEOTIDE SEQUENCE [LARGE SCALE GENOMIC DNA]</scope>
</reference>
<feature type="region of interest" description="Disordered" evidence="1">
    <location>
        <begin position="1"/>
        <end position="20"/>
    </location>
</feature>
<dbReference type="EMBL" id="GL732549">
    <property type="protein sequence ID" value="EFX79973.1"/>
    <property type="molecule type" value="Genomic_DNA"/>
</dbReference>
<feature type="region of interest" description="Disordered" evidence="1">
    <location>
        <begin position="291"/>
        <end position="320"/>
    </location>
</feature>
<accession>E9GKD3</accession>
<protein>
    <submittedName>
        <fullName evidence="2">Uncharacterized protein</fullName>
    </submittedName>
</protein>
<dbReference type="PANTHER" id="PTHR46601">
    <property type="entry name" value="ULP_PROTEASE DOMAIN-CONTAINING PROTEIN"/>
    <property type="match status" value="1"/>
</dbReference>
<keyword evidence="3" id="KW-1185">Reference proteome</keyword>
<evidence type="ECO:0000313" key="3">
    <source>
        <dbReference type="Proteomes" id="UP000000305"/>
    </source>
</evidence>
<evidence type="ECO:0000256" key="1">
    <source>
        <dbReference type="SAM" id="MobiDB-lite"/>
    </source>
</evidence>
<sequence>MSRNRGFFGPRGRPNDFRGFQEQNFYEYPYGPVDRFPAFRERSPIRRDPRYQYDFGDYEEGYFSEGELRQEQFVTREEQFVPREEQYRPEEEPQFYQEREEDFYEYRSEDEGGLENDQRKNNRPWRPPRRVEVLDEALPQQQPIQSETPPPQPSPRHLPPQQQPQQPLPPSPSQVSPYTVSSQICDEITSWLTKGMSGEESKAISKRFLLKFAEESFEIWPPKLDNFMQRRAKDKEVPRNVNCAEEVLVALQHNICDVAPPLIDLYARVLALEDGEIAVEAAKDSVRPAGRRRVVREPDPFQQPYHRQREPTSSNSGRRGVTLDFLKQPRQDSIPSPILMPKEMEAVCDQEVKDLVLKGAIKEITDDSEEKGILAIPDNKKGRKLSPEEEEIVKDFYLKDENFSVQPGMNDFVSVRIHPGEKKSKVQKQLLLMNIDELYYKYKEYCVKKLFMKSCGRSKFFALRPVNVIEVGASGSHHMMDKIVCDVENSECMLRRCNNCSGNQNLRNHINSYLTPVPLIVKFQQWESTDRNMLMGKELSVECFVDNLIEKIEALTTHHFISKQQSKYCRELKMNLSEEVILLQGDFSQNYSMITQNSTQGSFFNPPPQATLHTFLANVKSGEEIVKHSMCVFSDCTLHNTLAVFSFLKVVIPYLRAMHTSVKKVIHFTDGAASQYKNCKNFTIIYFFTKKISGLKESGIFLLRVMAKGHAMALVGPLRNYQEELALKMK</sequence>
<feature type="compositionally biased region" description="Pro residues" evidence="1">
    <location>
        <begin position="148"/>
        <end position="172"/>
    </location>
</feature>
<feature type="compositionally biased region" description="Basic and acidic residues" evidence="1">
    <location>
        <begin position="77"/>
        <end position="91"/>
    </location>
</feature>
<proteinExistence type="predicted"/>
<organism evidence="2 3">
    <name type="scientific">Daphnia pulex</name>
    <name type="common">Water flea</name>
    <dbReference type="NCBI Taxonomy" id="6669"/>
    <lineage>
        <taxon>Eukaryota</taxon>
        <taxon>Metazoa</taxon>
        <taxon>Ecdysozoa</taxon>
        <taxon>Arthropoda</taxon>
        <taxon>Crustacea</taxon>
        <taxon>Branchiopoda</taxon>
        <taxon>Diplostraca</taxon>
        <taxon>Cladocera</taxon>
        <taxon>Anomopoda</taxon>
        <taxon>Daphniidae</taxon>
        <taxon>Daphnia</taxon>
    </lineage>
</organism>
<name>E9GKD3_DAPPU</name>
<dbReference type="HOGENOM" id="CLU_379599_0_0_1"/>
<feature type="region of interest" description="Disordered" evidence="1">
    <location>
        <begin position="77"/>
        <end position="179"/>
    </location>
</feature>
<gene>
    <name evidence="2" type="ORF">DAPPUDRAFT_103810</name>
</gene>
<dbReference type="STRING" id="6669.E9GKD3"/>
<dbReference type="AlphaFoldDB" id="E9GKD3"/>
<dbReference type="Proteomes" id="UP000000305">
    <property type="component" value="Unassembled WGS sequence"/>
</dbReference>
<dbReference type="InParanoid" id="E9GKD3"/>
<dbReference type="KEGG" id="dpx:DAPPUDRAFT_103810"/>
<dbReference type="OrthoDB" id="10062343at2759"/>
<evidence type="ECO:0000313" key="2">
    <source>
        <dbReference type="EMBL" id="EFX79973.1"/>
    </source>
</evidence>
<dbReference type="PANTHER" id="PTHR46601:SF1">
    <property type="entry name" value="ADF-H DOMAIN-CONTAINING PROTEIN"/>
    <property type="match status" value="1"/>
</dbReference>
<feature type="compositionally biased region" description="Basic and acidic residues" evidence="1">
    <location>
        <begin position="104"/>
        <end position="120"/>
    </location>
</feature>